<sequence length="818" mass="90146">MAQVLVTAQTGLPLVRPILGRPARMGIVELQLDGKRQLERATRLLDITQPRTPVHKSLEQLCAEARTRYQPGPLGLVPTGPAGLSRILQGPKAQKLDRDVVNFTLSKTGRAGLAGVASADEARLGVREFFAKRYDCALLSVVEEAHRDCMRSLERHSFDRIQASWEDAKAQIVGTLAPHRFGHSGAALGAATPGGADITVARAAPSQDVAIITLLLKNRVTPVLVPKIGRLSCESCPGYNSELAECWGIVGGMLQSSMRLATCGALKYLQDRFAEDMKAVVYRLTDLQLGGVPDAWALVRAFGRIKYETTAFPSTTLHVWFAAYVAARAGFTHLLYELPDRAAPCADRCPMYRTVCTLMAKRLQATSLPGQAHEFSPSPDVDHADLRANLESNPFQDMMVCLLLSRSFAFGAMPDATVVDWLWYRLHAVNRAGGDNDSSPEFKQHLESLRQQTLQFPLSYYDPVTAGPNVPSNSLPGLGDALHNTVGSADVAQTLNFVKVLLLTGQFSHAIQQLRSQERCLHGPALHISLVLHRFGALEALKGPDEQAVNITSLVTDYAWHFGSVDQVQYLRVLDRTDRLEALQRLLLRGGLGTNDELLGYIDNVGQHKPGLLEQTMLEDGLGDQAEFVDLCVRAGRSACEHGLYREALRLFHLGKSHSEVLHVLCRCLRLPVWREATISTDVELLDQDIQRFFVMYERNLDRFALSSQLWAVARKLYATRQFHALCERGMAEAALDLFDREALLPLGGACDGEVLTEYPHIVSGYVRILQYAASRGVVVTSVLRSRVRQLQSFLAVHSHRIVLDQESATSLASLAFG</sequence>
<proteinExistence type="inferred from homology"/>
<evidence type="ECO:0000256" key="1">
    <source>
        <dbReference type="ARBA" id="ARBA00004259"/>
    </source>
</evidence>
<dbReference type="GO" id="GO:0006606">
    <property type="term" value="P:protein import into nucleus"/>
    <property type="evidence" value="ECO:0007669"/>
    <property type="project" value="TreeGrafter"/>
</dbReference>
<keyword evidence="4" id="KW-0472">Membrane</keyword>
<gene>
    <name evidence="5" type="ORF">NSCI0253_LOCUS14064</name>
</gene>
<organism evidence="5">
    <name type="scientific">Noctiluca scintillans</name>
    <name type="common">Sea sparkle</name>
    <name type="synonym">Red tide dinoflagellate</name>
    <dbReference type="NCBI Taxonomy" id="2966"/>
    <lineage>
        <taxon>Eukaryota</taxon>
        <taxon>Sar</taxon>
        <taxon>Alveolata</taxon>
        <taxon>Dinophyceae</taxon>
        <taxon>Noctilucales</taxon>
        <taxon>Noctilucaceae</taxon>
        <taxon>Noctiluca</taxon>
    </lineage>
</organism>
<keyword evidence="3 4" id="KW-0539">Nucleus</keyword>
<dbReference type="InterPro" id="IPR007231">
    <property type="entry name" value="Nucleoporin_int_Nup93/Nic96"/>
</dbReference>
<evidence type="ECO:0000256" key="2">
    <source>
        <dbReference type="ARBA" id="ARBA00010186"/>
    </source>
</evidence>
<dbReference type="GO" id="GO:0005643">
    <property type="term" value="C:nuclear pore"/>
    <property type="evidence" value="ECO:0007669"/>
    <property type="project" value="UniProtKB-SubCell"/>
</dbReference>
<evidence type="ECO:0000256" key="4">
    <source>
        <dbReference type="RuleBase" id="RU364035"/>
    </source>
</evidence>
<dbReference type="AlphaFoldDB" id="A0A7S1A2G6"/>
<accession>A0A7S1A2G6</accession>
<keyword evidence="4" id="KW-0813">Transport</keyword>
<keyword evidence="4" id="KW-0811">Translocation</keyword>
<evidence type="ECO:0000313" key="5">
    <source>
        <dbReference type="EMBL" id="CAD8839716.1"/>
    </source>
</evidence>
<dbReference type="GO" id="GO:0016973">
    <property type="term" value="P:poly(A)+ mRNA export from nucleus"/>
    <property type="evidence" value="ECO:0007669"/>
    <property type="project" value="TreeGrafter"/>
</dbReference>
<keyword evidence="4" id="KW-0653">Protein transport</keyword>
<name>A0A7S1A2G6_NOCSC</name>
<comment type="subcellular location">
    <subcellularLocation>
        <location evidence="1">Nucleus envelope</location>
    </subcellularLocation>
    <subcellularLocation>
        <location evidence="4">Nucleus</location>
        <location evidence="4">Nuclear pore complex</location>
    </subcellularLocation>
</comment>
<comment type="similarity">
    <text evidence="2 4">Belongs to the nucleoporin interacting component (NIC) family.</text>
</comment>
<reference evidence="5" key="1">
    <citation type="submission" date="2021-01" db="EMBL/GenBank/DDBJ databases">
        <authorList>
            <person name="Corre E."/>
            <person name="Pelletier E."/>
            <person name="Niang G."/>
            <person name="Scheremetjew M."/>
            <person name="Finn R."/>
            <person name="Kale V."/>
            <person name="Holt S."/>
            <person name="Cochrane G."/>
            <person name="Meng A."/>
            <person name="Brown T."/>
            <person name="Cohen L."/>
        </authorList>
    </citation>
    <scope>NUCLEOTIDE SEQUENCE</scope>
</reference>
<dbReference type="Pfam" id="PF04097">
    <property type="entry name" value="Nic96"/>
    <property type="match status" value="1"/>
</dbReference>
<dbReference type="PANTHER" id="PTHR11225">
    <property type="entry name" value="NUCLEAR PORE COMPLEX PROTEIN NUP93 NUCLEOPORIN NUP93 DEAD EYE PROTEIN"/>
    <property type="match status" value="1"/>
</dbReference>
<keyword evidence="4" id="KW-0906">Nuclear pore complex</keyword>
<dbReference type="PANTHER" id="PTHR11225:SF4">
    <property type="entry name" value="NUCLEAR PORE COMPLEX PROTEIN NUP93"/>
    <property type="match status" value="1"/>
</dbReference>
<evidence type="ECO:0000256" key="3">
    <source>
        <dbReference type="ARBA" id="ARBA00023242"/>
    </source>
</evidence>
<protein>
    <recommendedName>
        <fullName evidence="4">Nuclear pore protein</fullName>
    </recommendedName>
</protein>
<dbReference type="EMBL" id="HBFQ01020052">
    <property type="protein sequence ID" value="CAD8839716.1"/>
    <property type="molecule type" value="Transcribed_RNA"/>
</dbReference>
<keyword evidence="4" id="KW-0509">mRNA transport</keyword>
<dbReference type="GO" id="GO:0017056">
    <property type="term" value="F:structural constituent of nuclear pore"/>
    <property type="evidence" value="ECO:0007669"/>
    <property type="project" value="InterPro"/>
</dbReference>